<evidence type="ECO:0000259" key="2">
    <source>
        <dbReference type="Pfam" id="PF09995"/>
    </source>
</evidence>
<feature type="domain" description="ER-bound oxygenase mpaB/mpaB'/Rubber oxygenase catalytic" evidence="2">
    <location>
        <begin position="138"/>
        <end position="369"/>
    </location>
</feature>
<name>A0AA39GJ34_SARSR</name>
<keyword evidence="1" id="KW-0812">Transmembrane</keyword>
<accession>A0AA39GJ34</accession>
<comment type="caution">
    <text evidence="3">The sequence shown here is derived from an EMBL/GenBank/DDBJ whole genome shotgun (WGS) entry which is preliminary data.</text>
</comment>
<organism evidence="3 4">
    <name type="scientific">Sarocladium strictum</name>
    <name type="common">Black bundle disease fungus</name>
    <name type="synonym">Acremonium strictum</name>
    <dbReference type="NCBI Taxonomy" id="5046"/>
    <lineage>
        <taxon>Eukaryota</taxon>
        <taxon>Fungi</taxon>
        <taxon>Dikarya</taxon>
        <taxon>Ascomycota</taxon>
        <taxon>Pezizomycotina</taxon>
        <taxon>Sordariomycetes</taxon>
        <taxon>Hypocreomycetidae</taxon>
        <taxon>Hypocreales</taxon>
        <taxon>Sarocladiaceae</taxon>
        <taxon>Sarocladium</taxon>
    </lineage>
</organism>
<dbReference type="EMBL" id="JAPDFR010000003">
    <property type="protein sequence ID" value="KAK0387971.1"/>
    <property type="molecule type" value="Genomic_DNA"/>
</dbReference>
<proteinExistence type="predicted"/>
<evidence type="ECO:0000256" key="1">
    <source>
        <dbReference type="SAM" id="Phobius"/>
    </source>
</evidence>
<dbReference type="InterPro" id="IPR037473">
    <property type="entry name" value="Lcp-like"/>
</dbReference>
<dbReference type="Pfam" id="PF09995">
    <property type="entry name" value="MPAB_Lcp_cat"/>
    <property type="match status" value="1"/>
</dbReference>
<protein>
    <recommendedName>
        <fullName evidence="2">ER-bound oxygenase mpaB/mpaB'/Rubber oxygenase catalytic domain-containing protein</fullName>
    </recommendedName>
</protein>
<evidence type="ECO:0000313" key="3">
    <source>
        <dbReference type="EMBL" id="KAK0387971.1"/>
    </source>
</evidence>
<dbReference type="InterPro" id="IPR018713">
    <property type="entry name" value="MPAB/Lcp_cat_dom"/>
</dbReference>
<dbReference type="PANTHER" id="PTHR37539:SF1">
    <property type="entry name" value="ER-BOUND OXYGENASE MPAB_MPAB'_RUBBER OXYGENASE CATALYTIC DOMAIN-CONTAINING PROTEIN"/>
    <property type="match status" value="1"/>
</dbReference>
<keyword evidence="4" id="KW-1185">Reference proteome</keyword>
<keyword evidence="1" id="KW-1133">Transmembrane helix</keyword>
<dbReference type="PANTHER" id="PTHR37539">
    <property type="entry name" value="SECRETED PROTEIN-RELATED"/>
    <property type="match status" value="1"/>
</dbReference>
<dbReference type="Proteomes" id="UP001175261">
    <property type="component" value="Unassembled WGS sequence"/>
</dbReference>
<gene>
    <name evidence="3" type="ORF">NLU13_4215</name>
</gene>
<dbReference type="GO" id="GO:0016491">
    <property type="term" value="F:oxidoreductase activity"/>
    <property type="evidence" value="ECO:0007669"/>
    <property type="project" value="InterPro"/>
</dbReference>
<feature type="transmembrane region" description="Helical" evidence="1">
    <location>
        <begin position="361"/>
        <end position="384"/>
    </location>
</feature>
<evidence type="ECO:0000313" key="4">
    <source>
        <dbReference type="Proteomes" id="UP001175261"/>
    </source>
</evidence>
<sequence length="492" mass="55163">MLLSSQRRPFRVRMHFPDFLDASASPEDDIVYGHKFTWTPLHPSPTDITHLRYSYDELATTALDRLDEISPPKSKGWRCPGAEQGPGHRDLYELLEKHAAEDPILEKLWAEIITVPEWVDWAQIERGQRLLYTYSGQVMLGLLFKSLIGGMAARRVVETLSRTGGFGVNVCRRRLLETLQHFMAVNGSLKDIQPHGTGFVSTVRVRLLHASVRRRLMQLEHQRPGYYPTEELGIPINDLHSIGTVSVYSSATVYMSLPRLGVVLSDQEAEDYIALWRWVGHLLGTPVDWMATAASAKATMESVMKAELNPGENTHILVNNILTAMSNVPPLYASREILAAQAYRLNGDHLARSLGIEKPLWPWRLIVWFQCLLLLCFSYSYAWLPEAMRNRRDERFRNLCNEMILNQKLGGIGTAARFEFQYLPGHGQMTELGSLKGAVDAVQAVSKTGHGTVLSVLKILAGGLLAFGIMRFGLRGAVHAVPTRVVGMLVSQ</sequence>
<dbReference type="AlphaFoldDB" id="A0AA39GJ34"/>
<reference evidence="3" key="1">
    <citation type="submission" date="2022-10" db="EMBL/GenBank/DDBJ databases">
        <title>Determination and structural analysis of whole genome sequence of Sarocladium strictum F4-1.</title>
        <authorList>
            <person name="Hu L."/>
            <person name="Jiang Y."/>
        </authorList>
    </citation>
    <scope>NUCLEOTIDE SEQUENCE</scope>
    <source>
        <strain evidence="3">F4-1</strain>
    </source>
</reference>
<keyword evidence="1" id="KW-0472">Membrane</keyword>